<proteinExistence type="predicted"/>
<evidence type="ECO:0000259" key="1">
    <source>
        <dbReference type="Pfam" id="PF00990"/>
    </source>
</evidence>
<evidence type="ECO:0000313" key="2">
    <source>
        <dbReference type="EMBL" id="WMV76760.1"/>
    </source>
</evidence>
<dbReference type="EMBL" id="CP133461">
    <property type="protein sequence ID" value="WMV76760.1"/>
    <property type="molecule type" value="Genomic_DNA"/>
</dbReference>
<reference evidence="2 3" key="1">
    <citation type="submission" date="2023-08" db="EMBL/GenBank/DDBJ databases">
        <title>Complete genome sequence of Geobacillus thermodenitrificans K1041, a genetically tractable strain representative of the genus Geobacillus.</title>
        <authorList>
            <person name="Kani S."/>
            <person name="Suzuki H."/>
        </authorList>
    </citation>
    <scope>NUCLEOTIDE SEQUENCE [LARGE SCALE GENOMIC DNA]</scope>
    <source>
        <strain evidence="2 3">K1041</strain>
    </source>
</reference>
<dbReference type="InterPro" id="IPR043128">
    <property type="entry name" value="Rev_trsase/Diguanyl_cyclase"/>
</dbReference>
<dbReference type="EC" id="2.7.7.65" evidence="2"/>
<keyword evidence="2" id="KW-0808">Transferase</keyword>
<name>A0ABY9QCX8_GEOTD</name>
<dbReference type="GeneID" id="87621953"/>
<dbReference type="Gene3D" id="3.30.70.270">
    <property type="match status" value="1"/>
</dbReference>
<dbReference type="Pfam" id="PF00990">
    <property type="entry name" value="GGDEF"/>
    <property type="match status" value="1"/>
</dbReference>
<sequence>MAKHDDLTGLPNRRLLKEQFPQMVEETKAKGHLLAVYFIY</sequence>
<dbReference type="Proteomes" id="UP001297580">
    <property type="component" value="Chromosome"/>
</dbReference>
<keyword evidence="2" id="KW-0548">Nucleotidyltransferase</keyword>
<accession>A0ABY9QCX8</accession>
<feature type="domain" description="GGDEF" evidence="1">
    <location>
        <begin position="2"/>
        <end position="39"/>
    </location>
</feature>
<evidence type="ECO:0000313" key="3">
    <source>
        <dbReference type="Proteomes" id="UP001297580"/>
    </source>
</evidence>
<dbReference type="RefSeq" id="WP_078172604.1">
    <property type="nucleotide sequence ID" value="NZ_CP017694.1"/>
</dbReference>
<protein>
    <submittedName>
        <fullName evidence="2">Diguanylate cyclase</fullName>
        <ecNumber evidence="2">2.7.7.65</ecNumber>
    </submittedName>
</protein>
<gene>
    <name evidence="2" type="ORF">HSX42_02800</name>
</gene>
<dbReference type="InterPro" id="IPR000160">
    <property type="entry name" value="GGDEF_dom"/>
</dbReference>
<organism evidence="2 3">
    <name type="scientific">Geobacillus thermodenitrificans</name>
    <dbReference type="NCBI Taxonomy" id="33940"/>
    <lineage>
        <taxon>Bacteria</taxon>
        <taxon>Bacillati</taxon>
        <taxon>Bacillota</taxon>
        <taxon>Bacilli</taxon>
        <taxon>Bacillales</taxon>
        <taxon>Anoxybacillaceae</taxon>
        <taxon>Geobacillus</taxon>
    </lineage>
</organism>
<dbReference type="GO" id="GO:0052621">
    <property type="term" value="F:diguanylate cyclase activity"/>
    <property type="evidence" value="ECO:0007669"/>
    <property type="project" value="UniProtKB-EC"/>
</dbReference>
<keyword evidence="3" id="KW-1185">Reference proteome</keyword>